<comment type="caution">
    <text evidence="2">The sequence shown here is derived from an EMBL/GenBank/DDBJ whole genome shotgun (WGS) entry which is preliminary data.</text>
</comment>
<evidence type="ECO:0000313" key="2">
    <source>
        <dbReference type="EMBL" id="KAL1117193.1"/>
    </source>
</evidence>
<evidence type="ECO:0000256" key="1">
    <source>
        <dbReference type="SAM" id="MobiDB-lite"/>
    </source>
</evidence>
<sequence>MLASAYENLYAAPDEVWLDQDQGDERGRRLEHREAAPRGGGRRSISVPPPTAWGATSVPLSLVGASSPPRLTLNSQFCTQIRSIGQEEDLEDGEIFDDEESELEANTQAAAKATVGKAAAQTEMKEPAVVSNNKKKKESKKTGSPPGLEKKEKRHSSNSSSTSTKPKRKRVRDDEDPESNRFNPKPNKSRRSRDLDKRDEEVDEHELLGMRGGNSPPLSKPNHHHDNHWDRFDSQGRLCNDLFIILMG</sequence>
<reference evidence="2 3" key="1">
    <citation type="submission" date="2024-07" db="EMBL/GenBank/DDBJ databases">
        <title>Chromosome-level genome assembly of the water stick insect Ranatra chinensis (Heteroptera: Nepidae).</title>
        <authorList>
            <person name="Liu X."/>
        </authorList>
    </citation>
    <scope>NUCLEOTIDE SEQUENCE [LARGE SCALE GENOMIC DNA]</scope>
    <source>
        <strain evidence="2">Cailab_2021Rc</strain>
        <tissue evidence="2">Muscle</tissue>
    </source>
</reference>
<feature type="compositionally biased region" description="Low complexity" evidence="1">
    <location>
        <begin position="107"/>
        <end position="122"/>
    </location>
</feature>
<accession>A0ABD0YFS6</accession>
<feature type="compositionally biased region" description="Acidic residues" evidence="1">
    <location>
        <begin position="86"/>
        <end position="103"/>
    </location>
</feature>
<feature type="compositionally biased region" description="Basic and acidic residues" evidence="1">
    <location>
        <begin position="23"/>
        <end position="36"/>
    </location>
</feature>
<feature type="region of interest" description="Disordered" evidence="1">
    <location>
        <begin position="17"/>
        <end position="52"/>
    </location>
</feature>
<feature type="compositionally biased region" description="Basic and acidic residues" evidence="1">
    <location>
        <begin position="192"/>
        <end position="208"/>
    </location>
</feature>
<dbReference type="Proteomes" id="UP001558652">
    <property type="component" value="Unassembled WGS sequence"/>
</dbReference>
<proteinExistence type="predicted"/>
<feature type="region of interest" description="Disordered" evidence="1">
    <location>
        <begin position="84"/>
        <end position="233"/>
    </location>
</feature>
<name>A0ABD0YFS6_9HEMI</name>
<protein>
    <submittedName>
        <fullName evidence="2">Uncharacterized protein</fullName>
    </submittedName>
</protein>
<evidence type="ECO:0000313" key="3">
    <source>
        <dbReference type="Proteomes" id="UP001558652"/>
    </source>
</evidence>
<gene>
    <name evidence="2" type="ORF">AAG570_004520</name>
</gene>
<keyword evidence="3" id="KW-1185">Reference proteome</keyword>
<dbReference type="EMBL" id="JBFDAA010000016">
    <property type="protein sequence ID" value="KAL1117193.1"/>
    <property type="molecule type" value="Genomic_DNA"/>
</dbReference>
<organism evidence="2 3">
    <name type="scientific">Ranatra chinensis</name>
    <dbReference type="NCBI Taxonomy" id="642074"/>
    <lineage>
        <taxon>Eukaryota</taxon>
        <taxon>Metazoa</taxon>
        <taxon>Ecdysozoa</taxon>
        <taxon>Arthropoda</taxon>
        <taxon>Hexapoda</taxon>
        <taxon>Insecta</taxon>
        <taxon>Pterygota</taxon>
        <taxon>Neoptera</taxon>
        <taxon>Paraneoptera</taxon>
        <taxon>Hemiptera</taxon>
        <taxon>Heteroptera</taxon>
        <taxon>Panheteroptera</taxon>
        <taxon>Nepomorpha</taxon>
        <taxon>Nepidae</taxon>
        <taxon>Ranatrinae</taxon>
        <taxon>Ranatra</taxon>
    </lineage>
</organism>
<dbReference type="AlphaFoldDB" id="A0ABD0YFS6"/>